<comment type="pathway">
    <text evidence="9">Protein modification; lipoprotein biosynthesis (signal peptide cleavage).</text>
</comment>
<keyword evidence="8 9" id="KW-0472">Membrane</keyword>
<keyword evidence="7 9" id="KW-1133">Transmembrane helix</keyword>
<dbReference type="InterPro" id="IPR001872">
    <property type="entry name" value="Peptidase_A8"/>
</dbReference>
<evidence type="ECO:0000256" key="6">
    <source>
        <dbReference type="ARBA" id="ARBA00022801"/>
    </source>
</evidence>
<evidence type="ECO:0000256" key="7">
    <source>
        <dbReference type="ARBA" id="ARBA00022989"/>
    </source>
</evidence>
<evidence type="ECO:0000256" key="3">
    <source>
        <dbReference type="ARBA" id="ARBA00022670"/>
    </source>
</evidence>
<keyword evidence="11" id="KW-0449">Lipoprotein</keyword>
<feature type="transmembrane region" description="Helical" evidence="9">
    <location>
        <begin position="91"/>
        <end position="115"/>
    </location>
</feature>
<reference evidence="11" key="1">
    <citation type="submission" date="2022-07" db="EMBL/GenBank/DDBJ databases">
        <title>Description and genome-wide analysis of Profundicola chukchiensis gen. nov., sp. nov., marine bacteria isolated from bottom sediments of the Chukchi Sea.</title>
        <authorList>
            <person name="Romanenko L."/>
            <person name="Otstavnykh N."/>
            <person name="Kurilenko V."/>
            <person name="Eremeev V."/>
            <person name="Velansky P."/>
            <person name="Mikhailov V."/>
            <person name="Isaeva M."/>
        </authorList>
    </citation>
    <scope>NUCLEOTIDE SEQUENCE</scope>
    <source>
        <strain evidence="11">KMM 9713</strain>
    </source>
</reference>
<dbReference type="PANTHER" id="PTHR33695:SF1">
    <property type="entry name" value="LIPOPROTEIN SIGNAL PEPTIDASE"/>
    <property type="match status" value="1"/>
</dbReference>
<comment type="catalytic activity">
    <reaction evidence="9">
        <text>Release of signal peptides from bacterial membrane prolipoproteins. Hydrolyzes -Xaa-Yaa-Zaa-|-(S,diacylglyceryl)Cys-, in which Xaa is hydrophobic (preferably Leu), and Yaa (Ala or Ser) and Zaa (Gly or Ala) have small, neutral side chains.</text>
        <dbReference type="EC" id="3.4.23.36"/>
    </reaction>
</comment>
<keyword evidence="4 9" id="KW-0812">Transmembrane</keyword>
<dbReference type="Pfam" id="PF01252">
    <property type="entry name" value="Peptidase_A8"/>
    <property type="match status" value="1"/>
</dbReference>
<protein>
    <recommendedName>
        <fullName evidence="9">Lipoprotein signal peptidase</fullName>
        <ecNumber evidence="9">3.4.23.36</ecNumber>
    </recommendedName>
    <alternativeName>
        <fullName evidence="9">Prolipoprotein signal peptidase</fullName>
    </alternativeName>
    <alternativeName>
        <fullName evidence="9">Signal peptidase II</fullName>
        <shortName evidence="9">SPase II</shortName>
    </alternativeName>
</protein>
<proteinExistence type="inferred from homology"/>
<gene>
    <name evidence="9" type="primary">lspA</name>
    <name evidence="11" type="ORF">NMK71_10570</name>
</gene>
<dbReference type="EC" id="3.4.23.36" evidence="9"/>
<feature type="transmembrane region" description="Helical" evidence="9">
    <location>
        <begin position="58"/>
        <end position="79"/>
    </location>
</feature>
<dbReference type="AlphaFoldDB" id="A0A9X4RWB3"/>
<comment type="subcellular location">
    <subcellularLocation>
        <location evidence="9">Cell membrane</location>
        <topology evidence="9">Multi-pass membrane protein</topology>
    </subcellularLocation>
</comment>
<name>A0A9X4RWB3_9FLAO</name>
<evidence type="ECO:0000256" key="5">
    <source>
        <dbReference type="ARBA" id="ARBA00022750"/>
    </source>
</evidence>
<keyword evidence="5 9" id="KW-0064">Aspartyl protease</keyword>
<evidence type="ECO:0000256" key="10">
    <source>
        <dbReference type="RuleBase" id="RU004181"/>
    </source>
</evidence>
<keyword evidence="6 9" id="KW-0378">Hydrolase</keyword>
<dbReference type="Proteomes" id="UP001152599">
    <property type="component" value="Unassembled WGS sequence"/>
</dbReference>
<accession>A0A9X4RWB3</accession>
<feature type="active site" evidence="9">
    <location>
        <position position="188"/>
    </location>
</feature>
<evidence type="ECO:0000256" key="1">
    <source>
        <dbReference type="ARBA" id="ARBA00006139"/>
    </source>
</evidence>
<sequence length="214" mass="24046">MKKIGLIAIIIILIDQISKFYIKTNFQLGESLTVIPDWFQLVFVENPGMAYGMQMGGIFGKIALVVFRWVLIIWGTWFLTKNVKIYTSNYFIIPAALILAGAFGNVIDSSFYGLIFDSGTTYNEEFEQWQGYFGQVSKADFSGYAPLFQGTVVDMLHFPLFDYTWPEFIPMIGGKSGTFFAPVFNIADSAITVGGILLLLFKDRAFTLPSQNLN</sequence>
<keyword evidence="2 9" id="KW-1003">Cell membrane</keyword>
<dbReference type="GO" id="GO:0004190">
    <property type="term" value="F:aspartic-type endopeptidase activity"/>
    <property type="evidence" value="ECO:0007669"/>
    <property type="project" value="UniProtKB-UniRule"/>
</dbReference>
<keyword evidence="12" id="KW-1185">Reference proteome</keyword>
<organism evidence="11 12">
    <name type="scientific">Profundicola chukchiensis</name>
    <dbReference type="NCBI Taxonomy" id="2961959"/>
    <lineage>
        <taxon>Bacteria</taxon>
        <taxon>Pseudomonadati</taxon>
        <taxon>Bacteroidota</taxon>
        <taxon>Flavobacteriia</taxon>
        <taxon>Flavobacteriales</taxon>
        <taxon>Weeksellaceae</taxon>
        <taxon>Profundicola</taxon>
    </lineage>
</organism>
<evidence type="ECO:0000313" key="11">
    <source>
        <dbReference type="EMBL" id="MDG4946860.1"/>
    </source>
</evidence>
<dbReference type="GO" id="GO:0006508">
    <property type="term" value="P:proteolysis"/>
    <property type="evidence" value="ECO:0007669"/>
    <property type="project" value="UniProtKB-KW"/>
</dbReference>
<comment type="caution">
    <text evidence="9">Lacks conserved residue(s) required for the propagation of feature annotation.</text>
</comment>
<dbReference type="GO" id="GO:0005886">
    <property type="term" value="C:plasma membrane"/>
    <property type="evidence" value="ECO:0007669"/>
    <property type="project" value="UniProtKB-SubCell"/>
</dbReference>
<dbReference type="NCBIfam" id="NF011369">
    <property type="entry name" value="PRK14788.1"/>
    <property type="match status" value="1"/>
</dbReference>
<dbReference type="PANTHER" id="PTHR33695">
    <property type="entry name" value="LIPOPROTEIN SIGNAL PEPTIDASE"/>
    <property type="match status" value="1"/>
</dbReference>
<keyword evidence="3 9" id="KW-0645">Protease</keyword>
<comment type="caution">
    <text evidence="11">The sequence shown here is derived from an EMBL/GenBank/DDBJ whole genome shotgun (WGS) entry which is preliminary data.</text>
</comment>
<comment type="function">
    <text evidence="9">This protein specifically catalyzes the removal of signal peptides from prolipoproteins.</text>
</comment>
<dbReference type="EMBL" id="JANCMU010000007">
    <property type="protein sequence ID" value="MDG4946860.1"/>
    <property type="molecule type" value="Genomic_DNA"/>
</dbReference>
<comment type="similarity">
    <text evidence="1 9 10">Belongs to the peptidase A8 family.</text>
</comment>
<feature type="active site" evidence="9">
    <location>
        <position position="154"/>
    </location>
</feature>
<dbReference type="HAMAP" id="MF_00161">
    <property type="entry name" value="LspA"/>
    <property type="match status" value="1"/>
</dbReference>
<feature type="transmembrane region" description="Helical" evidence="9">
    <location>
        <begin position="179"/>
        <end position="201"/>
    </location>
</feature>
<evidence type="ECO:0000256" key="9">
    <source>
        <dbReference type="HAMAP-Rule" id="MF_00161"/>
    </source>
</evidence>
<dbReference type="RefSeq" id="WP_304417711.1">
    <property type="nucleotide sequence ID" value="NZ_JANAIE010000008.1"/>
</dbReference>
<evidence type="ECO:0000256" key="2">
    <source>
        <dbReference type="ARBA" id="ARBA00022475"/>
    </source>
</evidence>
<evidence type="ECO:0000256" key="8">
    <source>
        <dbReference type="ARBA" id="ARBA00023136"/>
    </source>
</evidence>
<evidence type="ECO:0000313" key="12">
    <source>
        <dbReference type="Proteomes" id="UP001152599"/>
    </source>
</evidence>
<evidence type="ECO:0000256" key="4">
    <source>
        <dbReference type="ARBA" id="ARBA00022692"/>
    </source>
</evidence>
<dbReference type="PRINTS" id="PR00781">
    <property type="entry name" value="LIPOSIGPTASE"/>
</dbReference>